<accession>A0A1C6U0R9</accession>
<reference evidence="2 3" key="1">
    <citation type="submission" date="2016-06" db="EMBL/GenBank/DDBJ databases">
        <authorList>
            <person name="Kjaerup R.B."/>
            <person name="Dalgaard T.S."/>
            <person name="Juul-Madsen H.R."/>
        </authorList>
    </citation>
    <scope>NUCLEOTIDE SEQUENCE [LARGE SCALE GENOMIC DNA]</scope>
    <source>
        <strain evidence="2 3">DSM 45577</strain>
    </source>
</reference>
<evidence type="ECO:0000313" key="3">
    <source>
        <dbReference type="Proteomes" id="UP000198937"/>
    </source>
</evidence>
<feature type="region of interest" description="Disordered" evidence="1">
    <location>
        <begin position="1"/>
        <end position="54"/>
    </location>
</feature>
<dbReference type="Proteomes" id="UP000198937">
    <property type="component" value="Unassembled WGS sequence"/>
</dbReference>
<protein>
    <submittedName>
        <fullName evidence="2">Uncharacterized protein</fullName>
    </submittedName>
</protein>
<name>A0A1C6U0R9_9ACTN</name>
<evidence type="ECO:0000313" key="2">
    <source>
        <dbReference type="EMBL" id="SCL47690.1"/>
    </source>
</evidence>
<dbReference type="RefSeq" id="WP_175440420.1">
    <property type="nucleotide sequence ID" value="NZ_BMMJ01000006.1"/>
</dbReference>
<dbReference type="AlphaFoldDB" id="A0A1C6U0R9"/>
<evidence type="ECO:0000256" key="1">
    <source>
        <dbReference type="SAM" id="MobiDB-lite"/>
    </source>
</evidence>
<gene>
    <name evidence="2" type="ORF">GA0070617_0659</name>
</gene>
<proteinExistence type="predicted"/>
<keyword evidence="3" id="KW-1185">Reference proteome</keyword>
<dbReference type="EMBL" id="FMIA01000002">
    <property type="protein sequence ID" value="SCL47690.1"/>
    <property type="molecule type" value="Genomic_DNA"/>
</dbReference>
<feature type="compositionally biased region" description="Basic and acidic residues" evidence="1">
    <location>
        <begin position="1"/>
        <end position="43"/>
    </location>
</feature>
<organism evidence="2 3">
    <name type="scientific">Micromonospora yangpuensis</name>
    <dbReference type="NCBI Taxonomy" id="683228"/>
    <lineage>
        <taxon>Bacteria</taxon>
        <taxon>Bacillati</taxon>
        <taxon>Actinomycetota</taxon>
        <taxon>Actinomycetes</taxon>
        <taxon>Micromonosporales</taxon>
        <taxon>Micromonosporaceae</taxon>
        <taxon>Micromonospora</taxon>
    </lineage>
</organism>
<sequence>MGERSEKSRQSGPDRSEPDKERDWADEAARARTADDPRARAPRDATGTPSTGDR</sequence>